<proteinExistence type="predicted"/>
<dbReference type="Proteomes" id="UP001596282">
    <property type="component" value="Unassembled WGS sequence"/>
</dbReference>
<dbReference type="PROSITE" id="PS50937">
    <property type="entry name" value="HTH_MERR_2"/>
    <property type="match status" value="1"/>
</dbReference>
<dbReference type="PANTHER" id="PTHR30204">
    <property type="entry name" value="REDOX-CYCLING DRUG-SENSING TRANSCRIPTIONAL ACTIVATOR SOXR"/>
    <property type="match status" value="1"/>
</dbReference>
<dbReference type="SMART" id="SM00422">
    <property type="entry name" value="HTH_MERR"/>
    <property type="match status" value="1"/>
</dbReference>
<evidence type="ECO:0000313" key="3">
    <source>
        <dbReference type="EMBL" id="MFC6180623.1"/>
    </source>
</evidence>
<reference evidence="4" key="1">
    <citation type="journal article" date="2019" name="Int. J. Syst. Evol. Microbiol.">
        <title>The Global Catalogue of Microorganisms (GCM) 10K type strain sequencing project: providing services to taxonomists for standard genome sequencing and annotation.</title>
        <authorList>
            <consortium name="The Broad Institute Genomics Platform"/>
            <consortium name="The Broad Institute Genome Sequencing Center for Infectious Disease"/>
            <person name="Wu L."/>
            <person name="Ma J."/>
        </authorList>
    </citation>
    <scope>NUCLEOTIDE SEQUENCE [LARGE SCALE GENOMIC DNA]</scope>
    <source>
        <strain evidence="4">CCM 8933</strain>
    </source>
</reference>
<name>A0ABW1RYV3_9LACO</name>
<keyword evidence="1" id="KW-0238">DNA-binding</keyword>
<sequence>MTYSIKAVADKTGLSIYTLRFYDKQGLLPFVSRNAAGYRVFTDGDLHLLHTICCLKDTGMKIADIRQYIAYVMQGPTTIPQRQHLLSTHRQAILDQQAKIMQNLQEVDFKLNLYRQPNAQALVTAELAVAQAEKRANGLPNPFEK</sequence>
<dbReference type="InterPro" id="IPR000551">
    <property type="entry name" value="MerR-type_HTH_dom"/>
</dbReference>
<dbReference type="CDD" id="cd01109">
    <property type="entry name" value="HTH_YyaN"/>
    <property type="match status" value="1"/>
</dbReference>
<dbReference type="SUPFAM" id="SSF46955">
    <property type="entry name" value="Putative DNA-binding domain"/>
    <property type="match status" value="1"/>
</dbReference>
<dbReference type="Pfam" id="PF13411">
    <property type="entry name" value="MerR_1"/>
    <property type="match status" value="1"/>
</dbReference>
<dbReference type="PANTHER" id="PTHR30204:SF82">
    <property type="entry name" value="TRANSCRIPTIONAL REGULATOR, MERR FAMILY"/>
    <property type="match status" value="1"/>
</dbReference>
<dbReference type="Gene3D" id="1.10.1660.10">
    <property type="match status" value="1"/>
</dbReference>
<dbReference type="RefSeq" id="WP_137628493.1">
    <property type="nucleotide sequence ID" value="NZ_BJDJ01000009.1"/>
</dbReference>
<accession>A0ABW1RYV3</accession>
<dbReference type="EMBL" id="JBHSSC010000014">
    <property type="protein sequence ID" value="MFC6180623.1"/>
    <property type="molecule type" value="Genomic_DNA"/>
</dbReference>
<evidence type="ECO:0000259" key="2">
    <source>
        <dbReference type="PROSITE" id="PS50937"/>
    </source>
</evidence>
<dbReference type="InterPro" id="IPR009061">
    <property type="entry name" value="DNA-bd_dom_put_sf"/>
</dbReference>
<organism evidence="3 4">
    <name type="scientific">Lactiplantibacillus daowaiensis</name>
    <dbReference type="NCBI Taxonomy" id="2559918"/>
    <lineage>
        <taxon>Bacteria</taxon>
        <taxon>Bacillati</taxon>
        <taxon>Bacillota</taxon>
        <taxon>Bacilli</taxon>
        <taxon>Lactobacillales</taxon>
        <taxon>Lactobacillaceae</taxon>
        <taxon>Lactiplantibacillus</taxon>
    </lineage>
</organism>
<keyword evidence="4" id="KW-1185">Reference proteome</keyword>
<evidence type="ECO:0000256" key="1">
    <source>
        <dbReference type="ARBA" id="ARBA00023125"/>
    </source>
</evidence>
<comment type="caution">
    <text evidence="3">The sequence shown here is derived from an EMBL/GenBank/DDBJ whole genome shotgun (WGS) entry which is preliminary data.</text>
</comment>
<gene>
    <name evidence="3" type="ORF">ACFP5Y_05230</name>
</gene>
<evidence type="ECO:0000313" key="4">
    <source>
        <dbReference type="Proteomes" id="UP001596282"/>
    </source>
</evidence>
<feature type="domain" description="HTH merR-type" evidence="2">
    <location>
        <begin position="2"/>
        <end position="71"/>
    </location>
</feature>
<dbReference type="InterPro" id="IPR047057">
    <property type="entry name" value="MerR_fam"/>
</dbReference>
<protein>
    <submittedName>
        <fullName evidence="3">MerR family transcriptional regulator</fullName>
    </submittedName>
</protein>